<evidence type="ECO:0000256" key="2">
    <source>
        <dbReference type="ARBA" id="ARBA00006275"/>
    </source>
</evidence>
<gene>
    <name evidence="8" type="ORF">A4H97_22630</name>
</gene>
<comment type="caution">
    <text evidence="8">The sequence shown here is derived from an EMBL/GenBank/DDBJ whole genome shotgun (WGS) entry which is preliminary data.</text>
</comment>
<dbReference type="OrthoDB" id="5694214at2"/>
<dbReference type="InterPro" id="IPR012944">
    <property type="entry name" value="SusD_RagB_dom"/>
</dbReference>
<dbReference type="RefSeq" id="WP_081197675.1">
    <property type="nucleotide sequence ID" value="NZ_FOCZ01000011.1"/>
</dbReference>
<dbReference type="AlphaFoldDB" id="A0A1V9F826"/>
<proteinExistence type="inferred from homology"/>
<evidence type="ECO:0000256" key="3">
    <source>
        <dbReference type="ARBA" id="ARBA00022729"/>
    </source>
</evidence>
<evidence type="ECO:0008006" key="10">
    <source>
        <dbReference type="Google" id="ProtNLM"/>
    </source>
</evidence>
<dbReference type="EMBL" id="LVXG01000004">
    <property type="protein sequence ID" value="OQP54366.1"/>
    <property type="molecule type" value="Genomic_DNA"/>
</dbReference>
<keyword evidence="5" id="KW-0998">Cell outer membrane</keyword>
<name>A0A1V9F826_9BACT</name>
<evidence type="ECO:0000256" key="4">
    <source>
        <dbReference type="ARBA" id="ARBA00023136"/>
    </source>
</evidence>
<comment type="subcellular location">
    <subcellularLocation>
        <location evidence="1">Cell outer membrane</location>
    </subcellularLocation>
</comment>
<comment type="similarity">
    <text evidence="2">Belongs to the SusD family.</text>
</comment>
<dbReference type="Gene3D" id="1.25.40.390">
    <property type="match status" value="1"/>
</dbReference>
<accession>A0A1V9F826</accession>
<reference evidence="9" key="1">
    <citation type="submission" date="2016-04" db="EMBL/GenBank/DDBJ databases">
        <authorList>
            <person name="Chen L."/>
            <person name="Zhuang W."/>
            <person name="Wang G."/>
        </authorList>
    </citation>
    <scope>NUCLEOTIDE SEQUENCE [LARGE SCALE GENOMIC DNA]</scope>
    <source>
        <strain evidence="9">17621</strain>
    </source>
</reference>
<evidence type="ECO:0000313" key="9">
    <source>
        <dbReference type="Proteomes" id="UP000192610"/>
    </source>
</evidence>
<keyword evidence="3" id="KW-0732">Signal</keyword>
<dbReference type="Pfam" id="PF07980">
    <property type="entry name" value="SusD_RagB"/>
    <property type="match status" value="1"/>
</dbReference>
<evidence type="ECO:0000256" key="5">
    <source>
        <dbReference type="ARBA" id="ARBA00023237"/>
    </source>
</evidence>
<keyword evidence="4" id="KW-0472">Membrane</keyword>
<dbReference type="Proteomes" id="UP000192610">
    <property type="component" value="Unassembled WGS sequence"/>
</dbReference>
<dbReference type="Pfam" id="PF14322">
    <property type="entry name" value="SusD-like_3"/>
    <property type="match status" value="1"/>
</dbReference>
<evidence type="ECO:0000256" key="1">
    <source>
        <dbReference type="ARBA" id="ARBA00004442"/>
    </source>
</evidence>
<protein>
    <recommendedName>
        <fullName evidence="10">RagB/SusD family nutrient uptake outer membrane protein</fullName>
    </recommendedName>
</protein>
<dbReference type="GO" id="GO:0009279">
    <property type="term" value="C:cell outer membrane"/>
    <property type="evidence" value="ECO:0007669"/>
    <property type="project" value="UniProtKB-SubCell"/>
</dbReference>
<organism evidence="8 9">
    <name type="scientific">Niastella yeongjuensis</name>
    <dbReference type="NCBI Taxonomy" id="354355"/>
    <lineage>
        <taxon>Bacteria</taxon>
        <taxon>Pseudomonadati</taxon>
        <taxon>Bacteroidota</taxon>
        <taxon>Chitinophagia</taxon>
        <taxon>Chitinophagales</taxon>
        <taxon>Chitinophagaceae</taxon>
        <taxon>Niastella</taxon>
    </lineage>
</organism>
<dbReference type="SUPFAM" id="SSF48452">
    <property type="entry name" value="TPR-like"/>
    <property type="match status" value="1"/>
</dbReference>
<feature type="domain" description="SusD-like N-terminal" evidence="7">
    <location>
        <begin position="24"/>
        <end position="206"/>
    </location>
</feature>
<keyword evidence="9" id="KW-1185">Reference proteome</keyword>
<dbReference type="STRING" id="354355.SAMN05660816_05185"/>
<dbReference type="InterPro" id="IPR011990">
    <property type="entry name" value="TPR-like_helical_dom_sf"/>
</dbReference>
<feature type="domain" description="RagB/SusD" evidence="6">
    <location>
        <begin position="291"/>
        <end position="604"/>
    </location>
</feature>
<dbReference type="PROSITE" id="PS51257">
    <property type="entry name" value="PROKAR_LIPOPROTEIN"/>
    <property type="match status" value="1"/>
</dbReference>
<sequence>MKKYLIAVSFASTILLSQACKKSFLDKYPQTTISPELFFNTEADLSQYINGLLNMPGTGQYTADQNSDNLATTSGSIDIKNIMIGSNPSSKTVSADLWDFTRIRNINYFLENYNKAKVSQDVKDHYAGLARYYRADFYLEMVKLFSDVPWYSTTINPNDSAALYMARTPRAQVIDSLMADLLFASTHVKEQVPAGTPGKWAVAAKYAGAALFEGTFRRYHPELNLQQTAGAFLDTAKTVAARIMASGKYRLYSTGNPQGDYASLFKSADLSANPEIILNRPYDLSVKGAPSGNNNTGIWGDYEQSPSRDLVQTYLMKDGSRFIDVSGYQQFTFVQEFQNRDPRLAQTLAFPGFTRAQDAAPYIQRLNKNFSGYHQLKGYINSTDNNVIGSADFPVTRYAEILLTYAEAVAEQGTITQADLDNTVNLIRTRVGMPALSLAVANGNPDAVLATKYPAVTGGNKGVVLEIRRERRVELALEGYRYDDLLRWHGGNLLSKIPEGMYFPGLGQFDMSGDGVADIMLIGKDDAIPDDAHKVRNTLGVTLVYYKAGSFGEDVTVYLKNGAQGGNLVTETTPRQFIEPQYYYRPVPYLQTQLNHNLTQIFGWQ</sequence>
<evidence type="ECO:0000259" key="7">
    <source>
        <dbReference type="Pfam" id="PF14322"/>
    </source>
</evidence>
<evidence type="ECO:0000259" key="6">
    <source>
        <dbReference type="Pfam" id="PF07980"/>
    </source>
</evidence>
<dbReference type="InterPro" id="IPR033985">
    <property type="entry name" value="SusD-like_N"/>
</dbReference>
<evidence type="ECO:0000313" key="8">
    <source>
        <dbReference type="EMBL" id="OQP54366.1"/>
    </source>
</evidence>